<reference evidence="1" key="1">
    <citation type="submission" date="2020-05" db="EMBL/GenBank/DDBJ databases">
        <title>WGS assembly of Panicum virgatum.</title>
        <authorList>
            <person name="Lovell J.T."/>
            <person name="Jenkins J."/>
            <person name="Shu S."/>
            <person name="Juenger T.E."/>
            <person name="Schmutz J."/>
        </authorList>
    </citation>
    <scope>NUCLEOTIDE SEQUENCE</scope>
    <source>
        <strain evidence="1">AP13</strain>
    </source>
</reference>
<proteinExistence type="predicted"/>
<organism evidence="1 2">
    <name type="scientific">Panicum virgatum</name>
    <name type="common">Blackwell switchgrass</name>
    <dbReference type="NCBI Taxonomy" id="38727"/>
    <lineage>
        <taxon>Eukaryota</taxon>
        <taxon>Viridiplantae</taxon>
        <taxon>Streptophyta</taxon>
        <taxon>Embryophyta</taxon>
        <taxon>Tracheophyta</taxon>
        <taxon>Spermatophyta</taxon>
        <taxon>Magnoliopsida</taxon>
        <taxon>Liliopsida</taxon>
        <taxon>Poales</taxon>
        <taxon>Poaceae</taxon>
        <taxon>PACMAD clade</taxon>
        <taxon>Panicoideae</taxon>
        <taxon>Panicodae</taxon>
        <taxon>Paniceae</taxon>
        <taxon>Panicinae</taxon>
        <taxon>Panicum</taxon>
        <taxon>Panicum sect. Hiantes</taxon>
    </lineage>
</organism>
<keyword evidence="2" id="KW-1185">Reference proteome</keyword>
<protein>
    <submittedName>
        <fullName evidence="1">Uncharacterized protein</fullName>
    </submittedName>
</protein>
<dbReference type="Proteomes" id="UP000823388">
    <property type="component" value="Chromosome 9K"/>
</dbReference>
<dbReference type="EMBL" id="CM029053">
    <property type="protein sequence ID" value="KAG2548163.1"/>
    <property type="molecule type" value="Genomic_DNA"/>
</dbReference>
<evidence type="ECO:0000313" key="1">
    <source>
        <dbReference type="EMBL" id="KAG2548163.1"/>
    </source>
</evidence>
<gene>
    <name evidence="1" type="ORF">PVAP13_9KG149400</name>
</gene>
<name>A0A8T0NG45_PANVG</name>
<sequence>MPRHHTYFKQIVDILLTGAPACREGSGRRHPHHQEGSCGRCHPRHRLHPRRARLRWSVPPAVQGYLSLASKEFHCPPSPSGKPARREGSPRVEATLLARSFIAHRRHLAGLFAEMGALEQWMAVDHLEISQLP</sequence>
<comment type="caution">
    <text evidence="1">The sequence shown here is derived from an EMBL/GenBank/DDBJ whole genome shotgun (WGS) entry which is preliminary data.</text>
</comment>
<accession>A0A8T0NG45</accession>
<evidence type="ECO:0000313" key="2">
    <source>
        <dbReference type="Proteomes" id="UP000823388"/>
    </source>
</evidence>
<dbReference type="AlphaFoldDB" id="A0A8T0NG45"/>